<protein>
    <submittedName>
        <fullName evidence="1">Uncharacterized protein</fullName>
    </submittedName>
</protein>
<proteinExistence type="predicted"/>
<dbReference type="Gene3D" id="2.60.120.10">
    <property type="entry name" value="Jelly Rolls"/>
    <property type="match status" value="1"/>
</dbReference>
<dbReference type="EMBL" id="JAVXUP010003688">
    <property type="protein sequence ID" value="KAK2998354.1"/>
    <property type="molecule type" value="Genomic_DNA"/>
</dbReference>
<accession>A0AA88UYV0</accession>
<name>A0AA88UYV0_9ASTE</name>
<dbReference type="AlphaFoldDB" id="A0AA88UYV0"/>
<gene>
    <name evidence="1" type="ORF">RJ639_023480</name>
</gene>
<comment type="caution">
    <text evidence="1">The sequence shown here is derived from an EMBL/GenBank/DDBJ whole genome shotgun (WGS) entry which is preliminary data.</text>
</comment>
<evidence type="ECO:0000313" key="1">
    <source>
        <dbReference type="EMBL" id="KAK2998354.1"/>
    </source>
</evidence>
<organism evidence="1 2">
    <name type="scientific">Escallonia herrerae</name>
    <dbReference type="NCBI Taxonomy" id="1293975"/>
    <lineage>
        <taxon>Eukaryota</taxon>
        <taxon>Viridiplantae</taxon>
        <taxon>Streptophyta</taxon>
        <taxon>Embryophyta</taxon>
        <taxon>Tracheophyta</taxon>
        <taxon>Spermatophyta</taxon>
        <taxon>Magnoliopsida</taxon>
        <taxon>eudicotyledons</taxon>
        <taxon>Gunneridae</taxon>
        <taxon>Pentapetalae</taxon>
        <taxon>asterids</taxon>
        <taxon>campanulids</taxon>
        <taxon>Escalloniales</taxon>
        <taxon>Escalloniaceae</taxon>
        <taxon>Escallonia</taxon>
    </lineage>
</organism>
<dbReference type="Proteomes" id="UP001188597">
    <property type="component" value="Unassembled WGS sequence"/>
</dbReference>
<dbReference type="InterPro" id="IPR014710">
    <property type="entry name" value="RmlC-like_jellyroll"/>
</dbReference>
<sequence length="86" mass="9000">MVNGLACKDPKLVQANDFFFSGLHLTGNTSNAVGSQVRFVTSNLENRLITKRNNKLVNGGCKDCGMVVLAGGSCGIVIYANGVHGS</sequence>
<reference evidence="1" key="1">
    <citation type="submission" date="2022-12" db="EMBL/GenBank/DDBJ databases">
        <title>Draft genome assemblies for two species of Escallonia (Escalloniales).</title>
        <authorList>
            <person name="Chanderbali A."/>
            <person name="Dervinis C."/>
            <person name="Anghel I."/>
            <person name="Soltis D."/>
            <person name="Soltis P."/>
            <person name="Zapata F."/>
        </authorList>
    </citation>
    <scope>NUCLEOTIDE SEQUENCE</scope>
    <source>
        <strain evidence="1">UCBG64.0493</strain>
        <tissue evidence="1">Leaf</tissue>
    </source>
</reference>
<keyword evidence="2" id="KW-1185">Reference proteome</keyword>
<evidence type="ECO:0000313" key="2">
    <source>
        <dbReference type="Proteomes" id="UP001188597"/>
    </source>
</evidence>